<dbReference type="Proteomes" id="UP001628179">
    <property type="component" value="Unassembled WGS sequence"/>
</dbReference>
<feature type="region of interest" description="Disordered" evidence="1">
    <location>
        <begin position="116"/>
        <end position="145"/>
    </location>
</feature>
<reference evidence="2 3" key="1">
    <citation type="submission" date="2024-09" db="EMBL/GenBank/DDBJ databases">
        <title>Itraconazole resistance in Madurella fahalii resulting from another homologue of gene encoding cytochrome P450 14-alpha sterol demethylase (CYP51).</title>
        <authorList>
            <person name="Yoshioka I."/>
            <person name="Fahal A.H."/>
            <person name="Kaneko S."/>
            <person name="Yaguchi T."/>
        </authorList>
    </citation>
    <scope>NUCLEOTIDE SEQUENCE [LARGE SCALE GENOMIC DNA]</scope>
    <source>
        <strain evidence="2 3">IFM 68171</strain>
    </source>
</reference>
<feature type="compositionally biased region" description="Polar residues" evidence="1">
    <location>
        <begin position="33"/>
        <end position="42"/>
    </location>
</feature>
<feature type="compositionally biased region" description="Basic and acidic residues" evidence="1">
    <location>
        <begin position="18"/>
        <end position="30"/>
    </location>
</feature>
<dbReference type="EMBL" id="BAAFSV010000001">
    <property type="protein sequence ID" value="GAB1312188.1"/>
    <property type="molecule type" value="Genomic_DNA"/>
</dbReference>
<evidence type="ECO:0000313" key="3">
    <source>
        <dbReference type="Proteomes" id="UP001628179"/>
    </source>
</evidence>
<gene>
    <name evidence="2" type="ORF">MFIFM68171_02398</name>
</gene>
<accession>A0ABQ0G349</accession>
<feature type="compositionally biased region" description="Basic and acidic residues" evidence="1">
    <location>
        <begin position="260"/>
        <end position="269"/>
    </location>
</feature>
<dbReference type="GeneID" id="98173143"/>
<comment type="caution">
    <text evidence="2">The sequence shown here is derived from an EMBL/GenBank/DDBJ whole genome shotgun (WGS) entry which is preliminary data.</text>
</comment>
<protein>
    <submittedName>
        <fullName evidence="2">Uncharacterized protein</fullName>
    </submittedName>
</protein>
<feature type="region of interest" description="Disordered" evidence="1">
    <location>
        <begin position="242"/>
        <end position="280"/>
    </location>
</feature>
<sequence>MSPNNQIGSSSQPPKGPRNKDEMLKSDGPDVNKQPTYTTVGSIYNPKAVTPLQPPARRPRTNRYPQPLRLSTGEPFLPLPDALLTSLSPKAKAPVSPPSTAATLRQYSPLQQNYDRAVSPLSEQEKSATAAGMSMPNTRSGNLPPPARLEDDDSAAFEDTLASLHITVKGLTNLASYPNPMQKAAQKTLARARTGNLSLGRPDTPFSLPSITPDPYKNRQANHTYGATAAAAGLPKPLTAGPPGQRQFKSSTYEATSKVLRQESQDTRMRRTSKFFPPGQSTDFSYKPGLSFQTELDYSHLTGGATKVAHSTPEEKDYGPISPPSSSLWPSSPLLSPVPAAVAAEGGGRTKRTVYDTLPLERIKQYFPDGLPSNYDGRYTPIPENWHEKYPLRDLGYQRECPSNVTSDASRQFYAGPEGLARNTEHISGDHDYRCTGNKFGVIGGERFRPRGGSTERAWASMNKISCKR</sequence>
<dbReference type="RefSeq" id="XP_070913921.1">
    <property type="nucleotide sequence ID" value="XM_071057820.1"/>
</dbReference>
<name>A0ABQ0G349_9PEZI</name>
<organism evidence="2 3">
    <name type="scientific">Madurella fahalii</name>
    <dbReference type="NCBI Taxonomy" id="1157608"/>
    <lineage>
        <taxon>Eukaryota</taxon>
        <taxon>Fungi</taxon>
        <taxon>Dikarya</taxon>
        <taxon>Ascomycota</taxon>
        <taxon>Pezizomycotina</taxon>
        <taxon>Sordariomycetes</taxon>
        <taxon>Sordariomycetidae</taxon>
        <taxon>Sordariales</taxon>
        <taxon>Sordariales incertae sedis</taxon>
        <taxon>Madurella</taxon>
    </lineage>
</organism>
<feature type="region of interest" description="Disordered" evidence="1">
    <location>
        <begin position="306"/>
        <end position="325"/>
    </location>
</feature>
<keyword evidence="3" id="KW-1185">Reference proteome</keyword>
<evidence type="ECO:0000256" key="1">
    <source>
        <dbReference type="SAM" id="MobiDB-lite"/>
    </source>
</evidence>
<proteinExistence type="predicted"/>
<feature type="region of interest" description="Disordered" evidence="1">
    <location>
        <begin position="1"/>
        <end position="76"/>
    </location>
</feature>
<evidence type="ECO:0000313" key="2">
    <source>
        <dbReference type="EMBL" id="GAB1312188.1"/>
    </source>
</evidence>
<feature type="compositionally biased region" description="Polar residues" evidence="1">
    <location>
        <begin position="1"/>
        <end position="13"/>
    </location>
</feature>